<dbReference type="InterPro" id="IPR011990">
    <property type="entry name" value="TPR-like_helical_dom_sf"/>
</dbReference>
<feature type="region of interest" description="Disordered" evidence="1">
    <location>
        <begin position="1100"/>
        <end position="1125"/>
    </location>
</feature>
<feature type="region of interest" description="Disordered" evidence="1">
    <location>
        <begin position="414"/>
        <end position="433"/>
    </location>
</feature>
<feature type="compositionally biased region" description="Pro residues" evidence="1">
    <location>
        <begin position="130"/>
        <end position="141"/>
    </location>
</feature>
<sequence length="1316" mass="138850">MGCGASAARTQPTLDQGELRDRSLPTTVILLEGAAQAGQRSPDAQTRDSLQGAGKPKTPQRTSNKELPQGRLAESLVQQGPCGPAAAPDLRSPLPQQPEPQPAQLLPKHASNPRPQQEPRPADEQDPRPAPRPVDPNPPKSGDPDPGRNLELGQQQPEPPSQPSPNSASVLQTQTKSSEDDRGGSCAAVATAAAAVVAGDSNRNDDAAAAERKAASSPNAKAMATDAAAPEPLAGSRTASSPSSSFSPSSDLGGSSKPHTAKKPPPEVVAAAPPPAPAPAPAVSAAPPPSVLEAPPQPRMVDCAVSLQFLIDFCATVPEDMPTWRVVTDVIVPATRERRCRYVELIERRHVGHCDYFISHRWATPFSHLVRYVRKHLVELGDVAEDIGGGGGDGGTATTAAAAAAAGDVVVTRAARQPKPAATAADDDADEETEPKRKADQVFVWCDIFAINQHPGQVQADDLSQLKDCVEASQQTLLCLDDKGLVLTRIWCLYEIWNTVLAGGPPKLAVLGYDVNQDAFKEVYITLDVEEAQATVDSDRVRILADIAASTGLQELNLVIKNSLVESTQAEAENAQKVLLPGARDWKDFQRIIEAVNKHVQMLTTLGRHQEAQRYGYIISTVSTAMQKNIAAKTALASPSGGGISGGGGSCTSSSSGAAQRTGGTAGGGGSDWAALPVWHWRQYPSEGALRQVLDRAAAAERHGHFDSAMNMYRDAVDKAEQRLNATDGPSAGGGDIRRPSLDLAACRLRLAVFLASRGFMDQAVSEAGEPAVQAFEAHAGARSLTFASAAYEVAVLAKNNWQSKEVRVRLLDAAYDIQETQLGPTHEATLDTLREKAEVTYMGGDFTAGVELFHKLAVRLSYGVDLAAAPLAGVAAAAAAATAATVELSAKALEVWFLLASYISGREGREDECIRICRALIPHKRRDHIRHLRAAAADPTSEYQQQAVSELRQLGLSRAACDSSRPSSAASAAAAAGSGGHGGGGMHVAAATAATAVEVEPDGLDDPDDPRVDVVGHSSELTLWSSMLAKKGRLQDAVMLQWRLAETCRGNKTMATMETQLPSGKILMVDAYERCLMLDLQVPGIAKLAAKMLAERDGGSGVSGGGEATAAAAGDGDGDGDGTAPAAAAAAAAAAARPPVYDGPSYMELINQMSKLWGELNFAAAEPVCRQIIVCQEATHGSVSKEAVDAREQLARLLQGAGRQEEAVAEMRAALAVHEQIRHGKDPAMSRTLQTLADMVTDRAEGEKLHRRAVDLLTKVYGPGHFELGQALMQLGGYIMSGDYRRMEEGRGVLDKGQALLAKFQEQQQTMMKAF</sequence>
<protein>
    <submittedName>
        <fullName evidence="2">NACHT domain- and WD repeat-containing protein 1</fullName>
    </submittedName>
</protein>
<evidence type="ECO:0000256" key="1">
    <source>
        <dbReference type="SAM" id="MobiDB-lite"/>
    </source>
</evidence>
<feature type="compositionally biased region" description="Basic and acidic residues" evidence="1">
    <location>
        <begin position="202"/>
        <end position="214"/>
    </location>
</feature>
<dbReference type="Gene3D" id="1.25.40.10">
    <property type="entry name" value="Tetratricopeptide repeat domain"/>
    <property type="match status" value="2"/>
</dbReference>
<organism evidence="2 3">
    <name type="scientific">Pleodorina starrii</name>
    <dbReference type="NCBI Taxonomy" id="330485"/>
    <lineage>
        <taxon>Eukaryota</taxon>
        <taxon>Viridiplantae</taxon>
        <taxon>Chlorophyta</taxon>
        <taxon>core chlorophytes</taxon>
        <taxon>Chlorophyceae</taxon>
        <taxon>CS clade</taxon>
        <taxon>Chlamydomonadales</taxon>
        <taxon>Volvocaceae</taxon>
        <taxon>Pleodorina</taxon>
    </lineage>
</organism>
<name>A0A9W6BIT6_9CHLO</name>
<feature type="compositionally biased region" description="Pro residues" evidence="1">
    <location>
        <begin position="272"/>
        <end position="291"/>
    </location>
</feature>
<accession>A0A9W6BIT6</accession>
<feature type="compositionally biased region" description="Basic and acidic residues" evidence="1">
    <location>
        <begin position="120"/>
        <end position="129"/>
    </location>
</feature>
<feature type="compositionally biased region" description="Low complexity" evidence="1">
    <location>
        <begin position="235"/>
        <end position="258"/>
    </location>
</feature>
<evidence type="ECO:0000313" key="2">
    <source>
        <dbReference type="EMBL" id="GLC52773.1"/>
    </source>
</evidence>
<reference evidence="2 3" key="1">
    <citation type="journal article" date="2023" name="Commun. Biol.">
        <title>Reorganization of the ancestral sex-determining regions during the evolution of trioecy in Pleodorina starrii.</title>
        <authorList>
            <person name="Takahashi K."/>
            <person name="Suzuki S."/>
            <person name="Kawai-Toyooka H."/>
            <person name="Yamamoto K."/>
            <person name="Hamaji T."/>
            <person name="Ootsuki R."/>
            <person name="Yamaguchi H."/>
            <person name="Kawachi M."/>
            <person name="Higashiyama T."/>
            <person name="Nozaki H."/>
        </authorList>
    </citation>
    <scope>NUCLEOTIDE SEQUENCE [LARGE SCALE GENOMIC DNA]</scope>
    <source>
        <strain evidence="2 3">NIES-4479</strain>
    </source>
</reference>
<feature type="compositionally biased region" description="Gly residues" evidence="1">
    <location>
        <begin position="640"/>
        <end position="650"/>
    </location>
</feature>
<dbReference type="Proteomes" id="UP001165080">
    <property type="component" value="Unassembled WGS sequence"/>
</dbReference>
<feature type="region of interest" description="Disordered" evidence="1">
    <location>
        <begin position="1"/>
        <end position="291"/>
    </location>
</feature>
<dbReference type="PANTHER" id="PTHR37330">
    <property type="entry name" value="CONSERVED TRANSMEMBRANE PROTEIN-RELATED"/>
    <property type="match status" value="1"/>
</dbReference>
<comment type="caution">
    <text evidence="2">The sequence shown here is derived from an EMBL/GenBank/DDBJ whole genome shotgun (WGS) entry which is preliminary data.</text>
</comment>
<keyword evidence="3" id="KW-1185">Reference proteome</keyword>
<feature type="compositionally biased region" description="Low complexity" evidence="1">
    <location>
        <begin position="651"/>
        <end position="663"/>
    </location>
</feature>
<feature type="compositionally biased region" description="Low complexity" evidence="1">
    <location>
        <begin position="414"/>
        <end position="424"/>
    </location>
</feature>
<proteinExistence type="predicted"/>
<evidence type="ECO:0000313" key="3">
    <source>
        <dbReference type="Proteomes" id="UP001165080"/>
    </source>
</evidence>
<dbReference type="EMBL" id="BRXU01000006">
    <property type="protein sequence ID" value="GLC52773.1"/>
    <property type="molecule type" value="Genomic_DNA"/>
</dbReference>
<gene>
    <name evidence="2" type="primary">PLESTBF000340</name>
    <name evidence="2" type="ORF">PLESTB_000666600</name>
</gene>
<feature type="region of interest" description="Disordered" evidence="1">
    <location>
        <begin position="638"/>
        <end position="668"/>
    </location>
</feature>
<dbReference type="PANTHER" id="PTHR37330:SF1">
    <property type="entry name" value="CONSERVED TRANSMEMBRANE PROTEIN-RELATED"/>
    <property type="match status" value="1"/>
</dbReference>
<feature type="compositionally biased region" description="Polar residues" evidence="1">
    <location>
        <begin position="38"/>
        <end position="49"/>
    </location>
</feature>
<feature type="compositionally biased region" description="Low complexity" evidence="1">
    <location>
        <begin position="187"/>
        <end position="201"/>
    </location>
</feature>